<proteinExistence type="predicted"/>
<evidence type="ECO:0008006" key="4">
    <source>
        <dbReference type="Google" id="ProtNLM"/>
    </source>
</evidence>
<evidence type="ECO:0000256" key="1">
    <source>
        <dbReference type="SAM" id="MobiDB-lite"/>
    </source>
</evidence>
<dbReference type="PANTHER" id="PTHR35040">
    <property type="match status" value="1"/>
</dbReference>
<protein>
    <recommendedName>
        <fullName evidence="4">Spherulation-specific family 4</fullName>
    </recommendedName>
</protein>
<dbReference type="EMBL" id="FN647789">
    <property type="protein sequence ID" value="CBN79566.1"/>
    <property type="molecule type" value="Genomic_DNA"/>
</dbReference>
<evidence type="ECO:0000313" key="2">
    <source>
        <dbReference type="EMBL" id="CBN79566.1"/>
    </source>
</evidence>
<organism evidence="2 3">
    <name type="scientific">Ectocarpus siliculosus</name>
    <name type="common">Brown alga</name>
    <name type="synonym">Conferva siliculosa</name>
    <dbReference type="NCBI Taxonomy" id="2880"/>
    <lineage>
        <taxon>Eukaryota</taxon>
        <taxon>Sar</taxon>
        <taxon>Stramenopiles</taxon>
        <taxon>Ochrophyta</taxon>
        <taxon>PX clade</taxon>
        <taxon>Phaeophyceae</taxon>
        <taxon>Ectocarpales</taxon>
        <taxon>Ectocarpaceae</taxon>
        <taxon>Ectocarpus</taxon>
    </lineage>
</organism>
<dbReference type="AlphaFoldDB" id="D8LCQ3"/>
<dbReference type="Proteomes" id="UP000002630">
    <property type="component" value="Linkage Group LG09"/>
</dbReference>
<sequence length="333" mass="36052">MKLLVPLYIYPLRDDSLAREWQEMKDAGDAGVSVVAIANPGSGPGTEGDRGPYSKGMQALRDSGVEVIGYVASGYGRRSEIQVKADIDRYKEWYGEWLSGIFLDEAACVFDDASDGDGAMCARYRGYHQRIRELMGDSATVVMNTGSMITEKALTDALGPDVVWNVLENSRSSLEKDFGKVATTFTPITKKVTATTKKKKTWKMMLGCGGDANAVEGPKVVEGTPPAAPPHVQGRAGFMVHGAARMSYEEICHWVNQLEDGGWSHVYMTDKIYDPDSDNPAHHNPWDAVPTYWADLAKAVGEISGAVRRDFDDGKIPPTTAGSSSSSKAAVSS</sequence>
<dbReference type="OrthoDB" id="7771188at2759"/>
<dbReference type="InParanoid" id="D8LCQ3"/>
<accession>D8LCQ3</accession>
<gene>
    <name evidence="2" type="ORF">Esi_0011_0151</name>
</gene>
<keyword evidence="3" id="KW-1185">Reference proteome</keyword>
<dbReference type="EMBL" id="FN649734">
    <property type="protein sequence ID" value="CBN79566.1"/>
    <property type="molecule type" value="Genomic_DNA"/>
</dbReference>
<name>D8LCQ3_ECTSI</name>
<feature type="region of interest" description="Disordered" evidence="1">
    <location>
        <begin position="307"/>
        <end position="333"/>
    </location>
</feature>
<dbReference type="Pfam" id="PF12138">
    <property type="entry name" value="Spherulin4"/>
    <property type="match status" value="1"/>
</dbReference>
<evidence type="ECO:0000313" key="3">
    <source>
        <dbReference type="Proteomes" id="UP000002630"/>
    </source>
</evidence>
<dbReference type="PANTHER" id="PTHR35040:SF9">
    <property type="entry name" value="4-LIKE CELL SURFACE PROTEIN, PUTATIVE (AFU_ORTHOLOGUE AFUA_4G14080)-RELATED"/>
    <property type="match status" value="1"/>
</dbReference>
<reference evidence="2 3" key="1">
    <citation type="journal article" date="2010" name="Nature">
        <title>The Ectocarpus genome and the independent evolution of multicellularity in brown algae.</title>
        <authorList>
            <person name="Cock J.M."/>
            <person name="Sterck L."/>
            <person name="Rouze P."/>
            <person name="Scornet D."/>
            <person name="Allen A.E."/>
            <person name="Amoutzias G."/>
            <person name="Anthouard V."/>
            <person name="Artiguenave F."/>
            <person name="Aury J.M."/>
            <person name="Badger J.H."/>
            <person name="Beszteri B."/>
            <person name="Billiau K."/>
            <person name="Bonnet E."/>
            <person name="Bothwell J.H."/>
            <person name="Bowler C."/>
            <person name="Boyen C."/>
            <person name="Brownlee C."/>
            <person name="Carrano C.J."/>
            <person name="Charrier B."/>
            <person name="Cho G.Y."/>
            <person name="Coelho S.M."/>
            <person name="Collen J."/>
            <person name="Corre E."/>
            <person name="Da Silva C."/>
            <person name="Delage L."/>
            <person name="Delaroque N."/>
            <person name="Dittami S.M."/>
            <person name="Doulbeau S."/>
            <person name="Elias M."/>
            <person name="Farnham G."/>
            <person name="Gachon C.M."/>
            <person name="Gschloessl B."/>
            <person name="Heesch S."/>
            <person name="Jabbari K."/>
            <person name="Jubin C."/>
            <person name="Kawai H."/>
            <person name="Kimura K."/>
            <person name="Kloareg B."/>
            <person name="Kupper F.C."/>
            <person name="Lang D."/>
            <person name="Le Bail A."/>
            <person name="Leblanc C."/>
            <person name="Lerouge P."/>
            <person name="Lohr M."/>
            <person name="Lopez P.J."/>
            <person name="Martens C."/>
            <person name="Maumus F."/>
            <person name="Michel G."/>
            <person name="Miranda-Saavedra D."/>
            <person name="Morales J."/>
            <person name="Moreau H."/>
            <person name="Motomura T."/>
            <person name="Nagasato C."/>
            <person name="Napoli C.A."/>
            <person name="Nelson D.R."/>
            <person name="Nyvall-Collen P."/>
            <person name="Peters A.F."/>
            <person name="Pommier C."/>
            <person name="Potin P."/>
            <person name="Poulain J."/>
            <person name="Quesneville H."/>
            <person name="Read B."/>
            <person name="Rensing S.A."/>
            <person name="Ritter A."/>
            <person name="Rousvoal S."/>
            <person name="Samanta M."/>
            <person name="Samson G."/>
            <person name="Schroeder D.C."/>
            <person name="Segurens B."/>
            <person name="Strittmatter M."/>
            <person name="Tonon T."/>
            <person name="Tregear J.W."/>
            <person name="Valentin K."/>
            <person name="von Dassow P."/>
            <person name="Yamagishi T."/>
            <person name="Van de Peer Y."/>
            <person name="Wincker P."/>
        </authorList>
    </citation>
    <scope>NUCLEOTIDE SEQUENCE [LARGE SCALE GENOMIC DNA]</scope>
    <source>
        <strain evidence="3">Ec32 / CCAP1310/4</strain>
    </source>
</reference>
<dbReference type="InterPro" id="IPR021986">
    <property type="entry name" value="Spherulin4"/>
</dbReference>
<feature type="compositionally biased region" description="Low complexity" evidence="1">
    <location>
        <begin position="321"/>
        <end position="333"/>
    </location>
</feature>